<dbReference type="Pfam" id="PF00107">
    <property type="entry name" value="ADH_zinc_N"/>
    <property type="match status" value="1"/>
</dbReference>
<dbReference type="Gene3D" id="3.40.50.720">
    <property type="entry name" value="NAD(P)-binding Rossmann-like Domain"/>
    <property type="match status" value="1"/>
</dbReference>
<dbReference type="InterPro" id="IPR011032">
    <property type="entry name" value="GroES-like_sf"/>
</dbReference>
<dbReference type="PANTHER" id="PTHR48106">
    <property type="entry name" value="QUINONE OXIDOREDUCTASE PIG3-RELATED"/>
    <property type="match status" value="1"/>
</dbReference>
<evidence type="ECO:0000256" key="2">
    <source>
        <dbReference type="ARBA" id="ARBA00023002"/>
    </source>
</evidence>
<name>A0A8I0GCF9_9ACTO</name>
<sequence>MRAVSSGEDPQGGVISTLAPGVALTNAPAPVVTPGQALLAVTAAGINRADALQLHGAYPPPPGVANIPGLEVAGTVLSAEPTLRQHTSLDVAYAMHTHQQVLALLPGGGLADLVAADMSLLLPVPSVTRALSVQPATPHSPTLTLQPLACSESVRAVALVEACATAWLNLKILGDIQPGQRVLIHGGSGAIGTIAIQLAAHLGAEVYTSAGSPERAALTRQLGAEHAVDYHDDLVAAITEATRGEGVDLILDVTGAGGLETNLKLLAPAGTLLLMGLQRGVAGTINLNTVMTKRLTLTGATLRSAPPALRARVIDDLIRHVWPMVEAEQILPVIDHVYPLDKCGDAFARLAPKWFGDPVGTYACTRPFGKMVAEI</sequence>
<feature type="domain" description="Enoyl reductase (ER)" evidence="3">
    <location>
        <begin position="13"/>
        <end position="373"/>
    </location>
</feature>
<evidence type="ECO:0000313" key="5">
    <source>
        <dbReference type="Proteomes" id="UP000627538"/>
    </source>
</evidence>
<evidence type="ECO:0000259" key="3">
    <source>
        <dbReference type="SMART" id="SM00829"/>
    </source>
</evidence>
<dbReference type="SUPFAM" id="SSF51735">
    <property type="entry name" value="NAD(P)-binding Rossmann-fold domains"/>
    <property type="match status" value="1"/>
</dbReference>
<dbReference type="PANTHER" id="PTHR48106:SF8">
    <property type="entry name" value="OS02G0805600 PROTEIN"/>
    <property type="match status" value="1"/>
</dbReference>
<dbReference type="RefSeq" id="WP_191071503.1">
    <property type="nucleotide sequence ID" value="NZ_CP060506.1"/>
</dbReference>
<gene>
    <name evidence="4" type="ORF">H8R10_04320</name>
</gene>
<accession>A0A8I0GCF9</accession>
<dbReference type="GO" id="GO:0016651">
    <property type="term" value="F:oxidoreductase activity, acting on NAD(P)H"/>
    <property type="evidence" value="ECO:0007669"/>
    <property type="project" value="TreeGrafter"/>
</dbReference>
<keyword evidence="2" id="KW-0560">Oxidoreductase</keyword>
<dbReference type="AlphaFoldDB" id="A0A8I0GCF9"/>
<dbReference type="GO" id="GO:0070402">
    <property type="term" value="F:NADPH binding"/>
    <property type="evidence" value="ECO:0007669"/>
    <property type="project" value="TreeGrafter"/>
</dbReference>
<protein>
    <submittedName>
        <fullName evidence="4">Zinc-binding dehydrogenase</fullName>
    </submittedName>
</protein>
<dbReference type="Proteomes" id="UP000627538">
    <property type="component" value="Unassembled WGS sequence"/>
</dbReference>
<dbReference type="Pfam" id="PF08240">
    <property type="entry name" value="ADH_N"/>
    <property type="match status" value="1"/>
</dbReference>
<proteinExistence type="predicted"/>
<dbReference type="InterPro" id="IPR036291">
    <property type="entry name" value="NAD(P)-bd_dom_sf"/>
</dbReference>
<keyword evidence="5" id="KW-1185">Reference proteome</keyword>
<dbReference type="Gene3D" id="3.90.180.10">
    <property type="entry name" value="Medium-chain alcohol dehydrogenases, catalytic domain"/>
    <property type="match status" value="1"/>
</dbReference>
<dbReference type="SMART" id="SM00829">
    <property type="entry name" value="PKS_ER"/>
    <property type="match status" value="1"/>
</dbReference>
<dbReference type="InterPro" id="IPR020843">
    <property type="entry name" value="ER"/>
</dbReference>
<comment type="caution">
    <text evidence="4">The sequence shown here is derived from an EMBL/GenBank/DDBJ whole genome shotgun (WGS) entry which is preliminary data.</text>
</comment>
<evidence type="ECO:0000313" key="4">
    <source>
        <dbReference type="EMBL" id="MBD3689456.1"/>
    </source>
</evidence>
<organism evidence="4 5">
    <name type="scientific">Nanchangia anserum</name>
    <dbReference type="NCBI Taxonomy" id="2692125"/>
    <lineage>
        <taxon>Bacteria</taxon>
        <taxon>Bacillati</taxon>
        <taxon>Actinomycetota</taxon>
        <taxon>Actinomycetes</taxon>
        <taxon>Actinomycetales</taxon>
        <taxon>Actinomycetaceae</taxon>
        <taxon>Nanchangia</taxon>
    </lineage>
</organism>
<dbReference type="InterPro" id="IPR013154">
    <property type="entry name" value="ADH-like_N"/>
</dbReference>
<dbReference type="EMBL" id="JACRUO010000001">
    <property type="protein sequence ID" value="MBD3689456.1"/>
    <property type="molecule type" value="Genomic_DNA"/>
</dbReference>
<dbReference type="InterPro" id="IPR013149">
    <property type="entry name" value="ADH-like_C"/>
</dbReference>
<reference evidence="4 5" key="1">
    <citation type="submission" date="2020-08" db="EMBL/GenBank/DDBJ databases">
        <title>Winkia gen. nov., sp. nov., isolated from faeces of the Anser albifrons in China.</title>
        <authorList>
            <person name="Liu Q."/>
        </authorList>
    </citation>
    <scope>NUCLEOTIDE SEQUENCE [LARGE SCALE GENOMIC DNA]</scope>
    <source>
        <strain evidence="4 5">C62</strain>
    </source>
</reference>
<dbReference type="SUPFAM" id="SSF50129">
    <property type="entry name" value="GroES-like"/>
    <property type="match status" value="1"/>
</dbReference>
<evidence type="ECO:0000256" key="1">
    <source>
        <dbReference type="ARBA" id="ARBA00022857"/>
    </source>
</evidence>
<keyword evidence="1" id="KW-0521">NADP</keyword>